<accession>A0A183V6P9</accession>
<evidence type="ECO:0000313" key="3">
    <source>
        <dbReference type="WBParaSite" id="TCNE_0001642001-mRNA-1"/>
    </source>
</evidence>
<name>A0A183V6P9_TOXCA</name>
<proteinExistence type="predicted"/>
<sequence length="129" mass="14479">MGHAADNERATSALHVMHSFLHRSKTPADVDIVEITHDYACHRSIGPAMVVRDTLSTSLRPKSQTTVDEVVTAGGCSKIQYWQKRVDASKTWASDVGLTIARAHHFTTQHRGLWLRRTCYRIRGNPCIL</sequence>
<evidence type="ECO:0000313" key="1">
    <source>
        <dbReference type="EMBL" id="VDM47740.1"/>
    </source>
</evidence>
<protein>
    <submittedName>
        <fullName evidence="1 3">Uncharacterized protein</fullName>
    </submittedName>
</protein>
<reference evidence="1 2" key="2">
    <citation type="submission" date="2018-11" db="EMBL/GenBank/DDBJ databases">
        <authorList>
            <consortium name="Pathogen Informatics"/>
        </authorList>
    </citation>
    <scope>NUCLEOTIDE SEQUENCE [LARGE SCALE GENOMIC DNA]</scope>
</reference>
<organism evidence="2 3">
    <name type="scientific">Toxocara canis</name>
    <name type="common">Canine roundworm</name>
    <dbReference type="NCBI Taxonomy" id="6265"/>
    <lineage>
        <taxon>Eukaryota</taxon>
        <taxon>Metazoa</taxon>
        <taxon>Ecdysozoa</taxon>
        <taxon>Nematoda</taxon>
        <taxon>Chromadorea</taxon>
        <taxon>Rhabditida</taxon>
        <taxon>Spirurina</taxon>
        <taxon>Ascaridomorpha</taxon>
        <taxon>Ascaridoidea</taxon>
        <taxon>Toxocaridae</taxon>
        <taxon>Toxocara</taxon>
    </lineage>
</organism>
<reference evidence="3" key="1">
    <citation type="submission" date="2016-06" db="UniProtKB">
        <authorList>
            <consortium name="WormBaseParasite"/>
        </authorList>
    </citation>
    <scope>IDENTIFICATION</scope>
</reference>
<evidence type="ECO:0000313" key="2">
    <source>
        <dbReference type="Proteomes" id="UP000050794"/>
    </source>
</evidence>
<dbReference type="AlphaFoldDB" id="A0A183V6P9"/>
<dbReference type="Proteomes" id="UP000050794">
    <property type="component" value="Unassembled WGS sequence"/>
</dbReference>
<dbReference type="EMBL" id="UYWY01023574">
    <property type="protein sequence ID" value="VDM47740.1"/>
    <property type="molecule type" value="Genomic_DNA"/>
</dbReference>
<keyword evidence="2" id="KW-1185">Reference proteome</keyword>
<gene>
    <name evidence="1" type="ORF">TCNE_LOCUS16419</name>
</gene>
<dbReference type="WBParaSite" id="TCNE_0001642001-mRNA-1">
    <property type="protein sequence ID" value="TCNE_0001642001-mRNA-1"/>
    <property type="gene ID" value="TCNE_0001642001"/>
</dbReference>